<gene>
    <name evidence="1" type="ORF">MILVUS5_LOCUS34065</name>
</gene>
<sequence>MGYTNVMSFELNGVQIKTTVSNEVKVIDEHISSFLQPTDNHGTKVIGFDAEWRMPSLKVPATLQLCDGNSCLIFHLHRYNNSIPLSLSNFLCQPNYTFVGFDIKNNFDYFEKHHGVGCKNAVELGTLAATLMDYHFLSFCGVDELAFVVNKLDLRKYRPLNLAFDWGDYPLSEELAKLATVNVYSYHKIGSTLFERYRPYHLFD</sequence>
<accession>A0ACB0LMU7</accession>
<dbReference type="EMBL" id="CASHSV030000615">
    <property type="protein sequence ID" value="CAJ2669950.1"/>
    <property type="molecule type" value="Genomic_DNA"/>
</dbReference>
<organism evidence="1 2">
    <name type="scientific">Trifolium pratense</name>
    <name type="common">Red clover</name>
    <dbReference type="NCBI Taxonomy" id="57577"/>
    <lineage>
        <taxon>Eukaryota</taxon>
        <taxon>Viridiplantae</taxon>
        <taxon>Streptophyta</taxon>
        <taxon>Embryophyta</taxon>
        <taxon>Tracheophyta</taxon>
        <taxon>Spermatophyta</taxon>
        <taxon>Magnoliopsida</taxon>
        <taxon>eudicotyledons</taxon>
        <taxon>Gunneridae</taxon>
        <taxon>Pentapetalae</taxon>
        <taxon>rosids</taxon>
        <taxon>fabids</taxon>
        <taxon>Fabales</taxon>
        <taxon>Fabaceae</taxon>
        <taxon>Papilionoideae</taxon>
        <taxon>50 kb inversion clade</taxon>
        <taxon>NPAAA clade</taxon>
        <taxon>Hologalegina</taxon>
        <taxon>IRL clade</taxon>
        <taxon>Trifolieae</taxon>
        <taxon>Trifolium</taxon>
    </lineage>
</organism>
<protein>
    <submittedName>
        <fullName evidence="1">Uncharacterized protein</fullName>
    </submittedName>
</protein>
<comment type="caution">
    <text evidence="1">The sequence shown here is derived from an EMBL/GenBank/DDBJ whole genome shotgun (WGS) entry which is preliminary data.</text>
</comment>
<evidence type="ECO:0000313" key="1">
    <source>
        <dbReference type="EMBL" id="CAJ2669950.1"/>
    </source>
</evidence>
<reference evidence="1" key="1">
    <citation type="submission" date="2023-10" db="EMBL/GenBank/DDBJ databases">
        <authorList>
            <person name="Rodriguez Cubillos JULIANA M."/>
            <person name="De Vega J."/>
        </authorList>
    </citation>
    <scope>NUCLEOTIDE SEQUENCE</scope>
</reference>
<evidence type="ECO:0000313" key="2">
    <source>
        <dbReference type="Proteomes" id="UP001177021"/>
    </source>
</evidence>
<keyword evidence="2" id="KW-1185">Reference proteome</keyword>
<name>A0ACB0LMU7_TRIPR</name>
<dbReference type="Proteomes" id="UP001177021">
    <property type="component" value="Unassembled WGS sequence"/>
</dbReference>
<proteinExistence type="predicted"/>